<dbReference type="PANTHER" id="PTHR30273:SF2">
    <property type="entry name" value="PROTEIN FECR"/>
    <property type="match status" value="1"/>
</dbReference>
<reference evidence="4 5" key="1">
    <citation type="submission" date="2018-03" db="EMBL/GenBank/DDBJ databases">
        <title>Genomic Encyclopedia of Archaeal and Bacterial Type Strains, Phase II (KMG-II): from individual species to whole genera.</title>
        <authorList>
            <person name="Goeker M."/>
        </authorList>
    </citation>
    <scope>NUCLEOTIDE SEQUENCE [LARGE SCALE GENOMIC DNA]</scope>
    <source>
        <strain evidence="4 5">DSM 28229</strain>
    </source>
</reference>
<comment type="caution">
    <text evidence="4">The sequence shown here is derived from an EMBL/GenBank/DDBJ whole genome shotgun (WGS) entry which is preliminary data.</text>
</comment>
<gene>
    <name evidence="4" type="ORF">BC781_1011314</name>
</gene>
<keyword evidence="1" id="KW-1133">Transmembrane helix</keyword>
<dbReference type="InterPro" id="IPR032508">
    <property type="entry name" value="FecR_C"/>
</dbReference>
<organism evidence="4 5">
    <name type="scientific">Sediminitomix flava</name>
    <dbReference type="NCBI Taxonomy" id="379075"/>
    <lineage>
        <taxon>Bacteria</taxon>
        <taxon>Pseudomonadati</taxon>
        <taxon>Bacteroidota</taxon>
        <taxon>Cytophagia</taxon>
        <taxon>Cytophagales</taxon>
        <taxon>Flammeovirgaceae</taxon>
        <taxon>Sediminitomix</taxon>
    </lineage>
</organism>
<dbReference type="Gene3D" id="2.60.120.1440">
    <property type="match status" value="1"/>
</dbReference>
<evidence type="ECO:0000259" key="2">
    <source>
        <dbReference type="Pfam" id="PF04773"/>
    </source>
</evidence>
<dbReference type="AlphaFoldDB" id="A0A315ZH43"/>
<dbReference type="GO" id="GO:0016989">
    <property type="term" value="F:sigma factor antagonist activity"/>
    <property type="evidence" value="ECO:0007669"/>
    <property type="project" value="TreeGrafter"/>
</dbReference>
<keyword evidence="5" id="KW-1185">Reference proteome</keyword>
<evidence type="ECO:0000259" key="3">
    <source>
        <dbReference type="Pfam" id="PF16344"/>
    </source>
</evidence>
<feature type="transmembrane region" description="Helical" evidence="1">
    <location>
        <begin position="90"/>
        <end position="109"/>
    </location>
</feature>
<accession>A0A315ZH43</accession>
<keyword evidence="1" id="KW-0472">Membrane</keyword>
<protein>
    <submittedName>
        <fullName evidence="4">FecR family protein</fullName>
    </submittedName>
</protein>
<proteinExistence type="predicted"/>
<dbReference type="Gene3D" id="3.55.50.30">
    <property type="match status" value="1"/>
</dbReference>
<dbReference type="Pfam" id="PF04773">
    <property type="entry name" value="FecR"/>
    <property type="match status" value="1"/>
</dbReference>
<dbReference type="PIRSF" id="PIRSF018266">
    <property type="entry name" value="FecR"/>
    <property type="match status" value="1"/>
</dbReference>
<dbReference type="EMBL" id="QGDO01000001">
    <property type="protein sequence ID" value="PWJ44925.1"/>
    <property type="molecule type" value="Genomic_DNA"/>
</dbReference>
<evidence type="ECO:0000313" key="5">
    <source>
        <dbReference type="Proteomes" id="UP000245535"/>
    </source>
</evidence>
<dbReference type="InterPro" id="IPR006860">
    <property type="entry name" value="FecR"/>
</dbReference>
<sequence>MKDEVKDIYISKYLSGNASAEERRIVEEWLLADASHQKYFDEFLFVWEKATPPPVQQKVNVDAAWDKVRKRALKPQAKEVKLETKPKKYLGAWWAAAAAVVIASLYIFGLQQFDAEMEMIRVATTDVIQEVELPDGTKVNLNTYSSIEYPEKFSDEKRALTLEGEAFFDVNRDPARPFIIDAGKAQVEVLGTSFNVNTKNEEAIEVVVATGKVALMPKEANTKKSFLTLTRNQKGILGKGDLSLKKVEAREDAQNAIAWKTKSLFFEETPLTEVFETLEKNYGVEFEYDLQSIEDRKLSGRFKEQPLGVILETIELSFDNISAERKGNKVEVKLTDNE</sequence>
<evidence type="ECO:0000313" key="4">
    <source>
        <dbReference type="EMBL" id="PWJ44925.1"/>
    </source>
</evidence>
<keyword evidence="1" id="KW-0812">Transmembrane</keyword>
<name>A0A315ZH43_SEDFL</name>
<dbReference type="PANTHER" id="PTHR30273">
    <property type="entry name" value="PERIPLASMIC SIGNAL SENSOR AND SIGMA FACTOR ACTIVATOR FECR-RELATED"/>
    <property type="match status" value="1"/>
</dbReference>
<feature type="domain" description="FecR protein" evidence="2">
    <location>
        <begin position="124"/>
        <end position="213"/>
    </location>
</feature>
<dbReference type="InterPro" id="IPR012373">
    <property type="entry name" value="Ferrdict_sens_TM"/>
</dbReference>
<dbReference type="Pfam" id="PF16344">
    <property type="entry name" value="FecR_C"/>
    <property type="match status" value="1"/>
</dbReference>
<dbReference type="RefSeq" id="WP_109616388.1">
    <property type="nucleotide sequence ID" value="NZ_QGDO01000001.1"/>
</dbReference>
<feature type="domain" description="Protein FecR C-terminal" evidence="3">
    <location>
        <begin position="264"/>
        <end position="331"/>
    </location>
</feature>
<dbReference type="Proteomes" id="UP000245535">
    <property type="component" value="Unassembled WGS sequence"/>
</dbReference>
<evidence type="ECO:0000256" key="1">
    <source>
        <dbReference type="SAM" id="Phobius"/>
    </source>
</evidence>
<dbReference type="OrthoDB" id="1452822at2"/>